<dbReference type="AlphaFoldDB" id="A0A151RVU2"/>
<dbReference type="OMA" id="YANNTIR"/>
<dbReference type="EMBL" id="KQ483550">
    <property type="protein sequence ID" value="KYP46668.1"/>
    <property type="molecule type" value="Genomic_DNA"/>
</dbReference>
<reference evidence="5" key="1">
    <citation type="journal article" date="2012" name="Nat. Biotechnol.">
        <title>Draft genome sequence of pigeonpea (Cajanus cajan), an orphan legume crop of resource-poor farmers.</title>
        <authorList>
            <person name="Varshney R.K."/>
            <person name="Chen W."/>
            <person name="Li Y."/>
            <person name="Bharti A.K."/>
            <person name="Saxena R.K."/>
            <person name="Schlueter J.A."/>
            <person name="Donoghue M.T."/>
            <person name="Azam S."/>
            <person name="Fan G."/>
            <person name="Whaley A.M."/>
            <person name="Farmer A.D."/>
            <person name="Sheridan J."/>
            <person name="Iwata A."/>
            <person name="Tuteja R."/>
            <person name="Penmetsa R.V."/>
            <person name="Wu W."/>
            <person name="Upadhyaya H.D."/>
            <person name="Yang S.P."/>
            <person name="Shah T."/>
            <person name="Saxena K.B."/>
            <person name="Michael T."/>
            <person name="McCombie W.R."/>
            <person name="Yang B."/>
            <person name="Zhang G."/>
            <person name="Yang H."/>
            <person name="Wang J."/>
            <person name="Spillane C."/>
            <person name="Cook D.R."/>
            <person name="May G.D."/>
            <person name="Xu X."/>
            <person name="Jackson S.A."/>
        </authorList>
    </citation>
    <scope>NUCLEOTIDE SEQUENCE [LARGE SCALE GENOMIC DNA]</scope>
</reference>
<dbReference type="STRING" id="3821.A0A151RVU2"/>
<evidence type="ECO:0000313" key="6">
    <source>
        <dbReference type="Proteomes" id="UP000075243"/>
    </source>
</evidence>
<dbReference type="PANTHER" id="PTHR33138:SF30">
    <property type="entry name" value="LEAF RUST 10 DISEASE-RESISTANCE LOCUS RECEPTOR-LIKE PROTEIN KINASE-LIKE 2.7"/>
    <property type="match status" value="1"/>
</dbReference>
<protein>
    <recommendedName>
        <fullName evidence="4">Wall-associated receptor kinase galacturonan-binding domain-containing protein</fullName>
    </recommendedName>
</protein>
<dbReference type="Proteomes" id="UP000075243">
    <property type="component" value="Unassembled WGS sequence"/>
</dbReference>
<sequence length="122" mass="14230">MQTYLSSSSELKVVLLILIFLESSHAVCVSSCGSIHSIRYPFRLNDDPKNCGHPRYNLHCQNNLTLLYLNSIKYYVKPIDYANNTIRVVDSNIQENSYSFVPRYSVGPYNNTWFNYLNYPYQ</sequence>
<evidence type="ECO:0000256" key="1">
    <source>
        <dbReference type="ARBA" id="ARBA00004167"/>
    </source>
</evidence>
<accession>A0A151RVU2</accession>
<dbReference type="GO" id="GO:0030247">
    <property type="term" value="F:polysaccharide binding"/>
    <property type="evidence" value="ECO:0007669"/>
    <property type="project" value="InterPro"/>
</dbReference>
<evidence type="ECO:0000313" key="5">
    <source>
        <dbReference type="EMBL" id="KYP46668.1"/>
    </source>
</evidence>
<dbReference type="InterPro" id="IPR025287">
    <property type="entry name" value="WAK_GUB"/>
</dbReference>
<gene>
    <name evidence="5" type="ORF">KK1_031694</name>
</gene>
<evidence type="ECO:0000256" key="3">
    <source>
        <dbReference type="SAM" id="SignalP"/>
    </source>
</evidence>
<keyword evidence="6" id="KW-1185">Reference proteome</keyword>
<feature type="domain" description="Wall-associated receptor kinase galacturonan-binding" evidence="4">
    <location>
        <begin position="28"/>
        <end position="90"/>
    </location>
</feature>
<feature type="signal peptide" evidence="3">
    <location>
        <begin position="1"/>
        <end position="26"/>
    </location>
</feature>
<dbReference type="PANTHER" id="PTHR33138">
    <property type="entry name" value="OS01G0690200 PROTEIN"/>
    <property type="match status" value="1"/>
</dbReference>
<evidence type="ECO:0000259" key="4">
    <source>
        <dbReference type="Pfam" id="PF13947"/>
    </source>
</evidence>
<dbReference type="GO" id="GO:0016020">
    <property type="term" value="C:membrane"/>
    <property type="evidence" value="ECO:0007669"/>
    <property type="project" value="UniProtKB-SubCell"/>
</dbReference>
<proteinExistence type="predicted"/>
<keyword evidence="2 3" id="KW-0732">Signal</keyword>
<dbReference type="Gramene" id="C.cajan_31093.t">
    <property type="protein sequence ID" value="C.cajan_31093.t.cds1"/>
    <property type="gene ID" value="C.cajan_31093"/>
</dbReference>
<comment type="subcellular location">
    <subcellularLocation>
        <location evidence="1">Membrane</location>
        <topology evidence="1">Single-pass membrane protein</topology>
    </subcellularLocation>
</comment>
<evidence type="ECO:0000256" key="2">
    <source>
        <dbReference type="ARBA" id="ARBA00022729"/>
    </source>
</evidence>
<feature type="chain" id="PRO_5007588147" description="Wall-associated receptor kinase galacturonan-binding domain-containing protein" evidence="3">
    <location>
        <begin position="27"/>
        <end position="122"/>
    </location>
</feature>
<dbReference type="Pfam" id="PF13947">
    <property type="entry name" value="GUB_WAK_bind"/>
    <property type="match status" value="1"/>
</dbReference>
<name>A0A151RVU2_CAJCA</name>
<organism evidence="5 6">
    <name type="scientific">Cajanus cajan</name>
    <name type="common">Pigeon pea</name>
    <name type="synonym">Cajanus indicus</name>
    <dbReference type="NCBI Taxonomy" id="3821"/>
    <lineage>
        <taxon>Eukaryota</taxon>
        <taxon>Viridiplantae</taxon>
        <taxon>Streptophyta</taxon>
        <taxon>Embryophyta</taxon>
        <taxon>Tracheophyta</taxon>
        <taxon>Spermatophyta</taxon>
        <taxon>Magnoliopsida</taxon>
        <taxon>eudicotyledons</taxon>
        <taxon>Gunneridae</taxon>
        <taxon>Pentapetalae</taxon>
        <taxon>rosids</taxon>
        <taxon>fabids</taxon>
        <taxon>Fabales</taxon>
        <taxon>Fabaceae</taxon>
        <taxon>Papilionoideae</taxon>
        <taxon>50 kb inversion clade</taxon>
        <taxon>NPAAA clade</taxon>
        <taxon>indigoferoid/millettioid clade</taxon>
        <taxon>Phaseoleae</taxon>
        <taxon>Cajanus</taxon>
    </lineage>
</organism>